<protein>
    <recommendedName>
        <fullName evidence="2">Cell morphogenesis protein N-terminal domain-containing protein</fullName>
    </recommendedName>
</protein>
<dbReference type="PANTHER" id="PTHR12295">
    <property type="entry name" value="FURRY-RELATED"/>
    <property type="match status" value="1"/>
</dbReference>
<feature type="non-terminal residue" evidence="3">
    <location>
        <position position="1871"/>
    </location>
</feature>
<dbReference type="Pfam" id="PF14222">
    <property type="entry name" value="MOR2-PAG1_N"/>
    <property type="match status" value="1"/>
</dbReference>
<name>A0A0M0J9R0_9EUKA</name>
<feature type="domain" description="Cell morphogenesis protein N-terminal" evidence="2">
    <location>
        <begin position="175"/>
        <end position="331"/>
    </location>
</feature>
<dbReference type="PANTHER" id="PTHR12295:SF32">
    <property type="entry name" value="NON-SPECIFIC SERINE_THREONINE PROTEIN KINASE"/>
    <property type="match status" value="1"/>
</dbReference>
<feature type="compositionally biased region" description="Basic and acidic residues" evidence="1">
    <location>
        <begin position="50"/>
        <end position="59"/>
    </location>
</feature>
<dbReference type="Proteomes" id="UP000037460">
    <property type="component" value="Unassembled WGS sequence"/>
</dbReference>
<organism evidence="3 4">
    <name type="scientific">Chrysochromulina tobinii</name>
    <dbReference type="NCBI Taxonomy" id="1460289"/>
    <lineage>
        <taxon>Eukaryota</taxon>
        <taxon>Haptista</taxon>
        <taxon>Haptophyta</taxon>
        <taxon>Prymnesiophyceae</taxon>
        <taxon>Prymnesiales</taxon>
        <taxon>Chrysochromulinaceae</taxon>
        <taxon>Chrysochromulina</taxon>
    </lineage>
</organism>
<feature type="region of interest" description="Disordered" evidence="1">
    <location>
        <begin position="1044"/>
        <end position="1101"/>
    </location>
</feature>
<evidence type="ECO:0000313" key="3">
    <source>
        <dbReference type="EMBL" id="KOO23339.1"/>
    </source>
</evidence>
<feature type="region of interest" description="Disordered" evidence="1">
    <location>
        <begin position="38"/>
        <end position="59"/>
    </location>
</feature>
<evidence type="ECO:0000313" key="4">
    <source>
        <dbReference type="Proteomes" id="UP000037460"/>
    </source>
</evidence>
<comment type="caution">
    <text evidence="3">The sequence shown here is derived from an EMBL/GenBank/DDBJ whole genome shotgun (WGS) entry which is preliminary data.</text>
</comment>
<dbReference type="InterPro" id="IPR025614">
    <property type="entry name" value="Cell_morpho_N"/>
</dbReference>
<dbReference type="SUPFAM" id="SSF48371">
    <property type="entry name" value="ARM repeat"/>
    <property type="match status" value="1"/>
</dbReference>
<feature type="region of interest" description="Disordered" evidence="1">
    <location>
        <begin position="711"/>
        <end position="749"/>
    </location>
</feature>
<evidence type="ECO:0000256" key="1">
    <source>
        <dbReference type="SAM" id="MobiDB-lite"/>
    </source>
</evidence>
<gene>
    <name evidence="3" type="ORF">Ctob_006215</name>
</gene>
<dbReference type="GO" id="GO:0005938">
    <property type="term" value="C:cell cortex"/>
    <property type="evidence" value="ECO:0007669"/>
    <property type="project" value="TreeGrafter"/>
</dbReference>
<proteinExistence type="predicted"/>
<dbReference type="GO" id="GO:0030427">
    <property type="term" value="C:site of polarized growth"/>
    <property type="evidence" value="ECO:0007669"/>
    <property type="project" value="TreeGrafter"/>
</dbReference>
<dbReference type="EMBL" id="JWZX01003202">
    <property type="protein sequence ID" value="KOO23339.1"/>
    <property type="molecule type" value="Genomic_DNA"/>
</dbReference>
<keyword evidence="4" id="KW-1185">Reference proteome</keyword>
<dbReference type="InterPro" id="IPR039867">
    <property type="entry name" value="Furry/Tao3/Mor2"/>
</dbReference>
<evidence type="ECO:0000259" key="2">
    <source>
        <dbReference type="Pfam" id="PF14222"/>
    </source>
</evidence>
<accession>A0A0M0J9R0</accession>
<dbReference type="GO" id="GO:0000902">
    <property type="term" value="P:cell morphogenesis"/>
    <property type="evidence" value="ECO:0007669"/>
    <property type="project" value="InterPro"/>
</dbReference>
<feature type="compositionally biased region" description="Low complexity" evidence="1">
    <location>
        <begin position="38"/>
        <end position="49"/>
    </location>
</feature>
<reference evidence="4" key="1">
    <citation type="journal article" date="2015" name="PLoS Genet.">
        <title>Genome Sequence and Transcriptome Analyses of Chrysochromulina tobin: Metabolic Tools for Enhanced Algal Fitness in the Prominent Order Prymnesiales (Haptophyceae).</title>
        <authorList>
            <person name="Hovde B.T."/>
            <person name="Deodato C.R."/>
            <person name="Hunsperger H.M."/>
            <person name="Ryken S.A."/>
            <person name="Yost W."/>
            <person name="Jha R.K."/>
            <person name="Patterson J."/>
            <person name="Monnat R.J. Jr."/>
            <person name="Barlow S.B."/>
            <person name="Starkenburg S.R."/>
            <person name="Cattolico R.A."/>
        </authorList>
    </citation>
    <scope>NUCLEOTIDE SEQUENCE</scope>
    <source>
        <strain evidence="4">CCMP291</strain>
    </source>
</reference>
<feature type="compositionally biased region" description="Polar residues" evidence="1">
    <location>
        <begin position="1091"/>
        <end position="1101"/>
    </location>
</feature>
<sequence length="1871" mass="199632">MRAGTLSRVEHAAEKSFLRDAFEQLDEVLKRRAAGAAGAAGASGSGEEASGMHERQRQVREADQMIQRWLAVFARQHLADICTRLMKAAKEHDVPVAQQAEARLPHSGDAPEDPSKFRDESTTFFLLETLRRVLRAAVDTGGGSSGSANLPLRNVPEGLLSFCFERLSLEHPTAIRHVAARCVGLLSRAHLKATVDKFLEKASRLATDKEQREYVAFAKAAEHLEISTHSAEQASASAKFLTVVAKAMASMSRGVLRAQLAASLRTLLSRLMDAPTKALAREWRDFCSAGGAEVGAWWQAYTAVYEAAFKWAKKPTHAPFSYQLLVTMLALAALPDSHPGGTAFATGARRSRMLSLLIGAKKEPLRSACVSLAAQYVCALPAEAVRADLESGSSGGGRDSSADALSLRALVQSLLPRKAVLLASEAPHVEQLLLKLATAQRDAQYVLTLVLESLAMHQSGASPSQRSLLLRVLATLSAEEPTAVQPHRQALLASLRPLLRLEAQQHLAAASAAAVAAAGGPPVPESAGSGLLPALIAAVPRLWALETDAEECADLAWMARLLVSEEAETHIAAFECLQLLMALQRARLTVPVLTAVARMLLGRDGARPLQLSRALYYATFLVHRAVEMLGAAIEEEAALAGAYHETWQGLRQVMQAAAVAWVMHSLPEISQQAAALLNAFDSDALLRHLPPSHGRPALRSLLPEAWGRASTRKDATAATAPTQPLEPSSAAMLTPLRRESRRTASTQSDVENALDEHYEALFPTISLCWMRLAHQAGSGPRPQADDQAGVEALQLWGTQLAFVCRYARTPLAPYYTAHSLSMPAGGGGADAALKPMLDRHTSTSGAAEEDVEHIFARSLRWLLSPTVPSEQLQALLKALRLAHPSMNALLIGQLKRAALEQQQQQSAQPSRGLSRRKLVAAAAAPDPYGDDLYYQPAVLQLLAEMYAKRTAAELARTDDKGQLVHKIEVATLESICRLWLRDKAGGANKVASLSGAPLGYAARLMTYYLQYVTAALPNVLPPPPATSSVPTRLELAVREIEVPGARPGWYKEDETPPPSAPTTASSGTPKGNGAVMGATREEHAGARSRVSDSSTPLTTPEVSSAMVRSTFDLFTQWMRVALDSSGAVHDAAGRSSLSLMGGADSCVALVDPRDSSRLRRVAPSVEESVLHAVEALIAMHATAHVLGLLGEEKEQAHGKGAVGLRDGGGNLRGQPPTVSMDSIQEAADAAGFAIEVKRFLEPLLGWVRLQRPTYLALATLLHHHESLLEVFLRTALKGGEILTPKPPSRTSNGDADVPKPLLVHAYLFAVVSNVASDMERWHKGIEARLLFLSLLHQVSGRDGQRALGASLAQALAHSPHTHLMPPHSHQLPLASARSPSPLVYTAAPYRYSSALAPLFLRLLPDLLSEMVRHFRILTVEDREALLQLLLPWLRALASVFDSAAPDAEATFEAAPAEATVAKGEPGSWSREQLHVTLLVPVLESLLSLSRLTSSVARPGLTAESAHMAFMVEEAWAALVSPGSTPTLVPALIGMLLSAHSAAAAAKPADAAEIALCEQVLILVTRTPCAPLMLGAVVSELRNYIVNVEHCPDVRALEAQLLLRLLRNLAACTLATGDEDEENADGAGGPLPASTWLELAATAAAMLSVRCESLLTEALLLLELVLHVCEDGMPRDVHRASSFSRSLRDGSGTTDFSTSAIASANGTSSFVDANGMLSRRPMAASSLLPSGLGDVDVRRAVLSAPPLSQLLFNLRKVWKYDARYGAGSSGVGAGAGAQTLGRTSTVAAPAVDEYISARLLKGVSMGAVVSTECRCLTIRMVERLAVCYSDDVEMVPTNTLTITSLLARALELMLALPRALPAHPSTGASGVQ</sequence>
<dbReference type="InterPro" id="IPR016024">
    <property type="entry name" value="ARM-type_fold"/>
</dbReference>